<dbReference type="Gene3D" id="3.40.50.300">
    <property type="entry name" value="P-loop containing nucleotide triphosphate hydrolases"/>
    <property type="match status" value="1"/>
</dbReference>
<dbReference type="InterPro" id="IPR041222">
    <property type="entry name" value="PriA_3primeBD"/>
</dbReference>
<dbReference type="GO" id="GO:0006269">
    <property type="term" value="P:DNA replication, synthesis of primer"/>
    <property type="evidence" value="ECO:0007669"/>
    <property type="project" value="UniProtKB-KW"/>
</dbReference>
<feature type="binding site" evidence="11">
    <location>
        <position position="464"/>
    </location>
    <ligand>
        <name>Zn(2+)</name>
        <dbReference type="ChEBI" id="CHEBI:29105"/>
        <label>1</label>
    </ligand>
</feature>
<keyword evidence="2 11" id="KW-0235">DNA replication</keyword>
<evidence type="ECO:0000256" key="3">
    <source>
        <dbReference type="ARBA" id="ARBA00022723"/>
    </source>
</evidence>
<evidence type="ECO:0000256" key="5">
    <source>
        <dbReference type="ARBA" id="ARBA00022801"/>
    </source>
</evidence>
<feature type="binding site" evidence="11">
    <location>
        <position position="488"/>
    </location>
    <ligand>
        <name>Zn(2+)</name>
        <dbReference type="ChEBI" id="CHEBI:29105"/>
        <label>2</label>
    </ligand>
</feature>
<proteinExistence type="inferred from homology"/>
<dbReference type="NCBIfam" id="TIGR00595">
    <property type="entry name" value="priA"/>
    <property type="match status" value="1"/>
</dbReference>
<feature type="binding site" evidence="11">
    <location>
        <position position="504"/>
    </location>
    <ligand>
        <name>Zn(2+)</name>
        <dbReference type="ChEBI" id="CHEBI:29105"/>
        <label>1</label>
    </ligand>
</feature>
<dbReference type="PANTHER" id="PTHR30580">
    <property type="entry name" value="PRIMOSOMAL PROTEIN N"/>
    <property type="match status" value="1"/>
</dbReference>
<keyword evidence="16" id="KW-1185">Reference proteome</keyword>
<evidence type="ECO:0000259" key="14">
    <source>
        <dbReference type="Pfam" id="PF18074"/>
    </source>
</evidence>
<dbReference type="GO" id="GO:0016787">
    <property type="term" value="F:hydrolase activity"/>
    <property type="evidence" value="ECO:0007669"/>
    <property type="project" value="UniProtKB-KW"/>
</dbReference>
<dbReference type="AlphaFoldDB" id="A0A1W1I3B9"/>
<comment type="cofactor">
    <cofactor evidence="11">
        <name>Zn(2+)</name>
        <dbReference type="ChEBI" id="CHEBI:29105"/>
    </cofactor>
    <text evidence="11">Binds 2 zinc ions per subunit.</text>
</comment>
<accession>A0A1W1I3B9</accession>
<dbReference type="GO" id="GO:0043138">
    <property type="term" value="F:3'-5' DNA helicase activity"/>
    <property type="evidence" value="ECO:0007669"/>
    <property type="project" value="TreeGrafter"/>
</dbReference>
<feature type="binding site" evidence="11">
    <location>
        <position position="461"/>
    </location>
    <ligand>
        <name>Zn(2+)</name>
        <dbReference type="ChEBI" id="CHEBI:29105"/>
        <label>1</label>
    </ligand>
</feature>
<feature type="binding site" evidence="11">
    <location>
        <position position="491"/>
    </location>
    <ligand>
        <name>Zn(2+)</name>
        <dbReference type="ChEBI" id="CHEBI:29105"/>
        <label>2</label>
    </ligand>
</feature>
<dbReference type="InterPro" id="IPR041236">
    <property type="entry name" value="PriA_C"/>
</dbReference>
<dbReference type="GO" id="GO:0006310">
    <property type="term" value="P:DNA recombination"/>
    <property type="evidence" value="ECO:0007669"/>
    <property type="project" value="InterPro"/>
</dbReference>
<evidence type="ECO:0000256" key="10">
    <source>
        <dbReference type="ARBA" id="ARBA00023235"/>
    </source>
</evidence>
<sequence>MRDVPPAESLGAARRLYAEVVVPRHIRSSFTYLVPLHLRPILRVGHCVHVPFGRARLQGTVVSLGDHLPAGLSRERLKEISSITTADGPDEISPELLALAKRVADYYVAPLGQCLRLVLSPSTVSTKRGSLLKLTTSGREALATGILDDQPRSLLERLRKKPAGIRMTTLLKPGPFVQTHVIEDVIQKGWVARIQSRADHEEFPEVDSSQTTMSTMPPDDGSTLADDAISRALESRLHAVLEGGRSDTLILQASLAERMELLHGSIHRTLASGRSVLVLIGETDRARWVADRLTRRGIVVACYLHATSPDETRAEVWRRVKGPVPQVVVGTRSAVFLPFSALGMIWVEAPGDSSLKEPQEPRYHARDVARFRIEAGQSFLILGCSRIPLDIADPMDDSGTIVRQSPAMESTPNVEVVDLRSFGKGALVTPPLLDAMREAIDSRSGVLLFLNRKGYANALVCRDCGQVPRCASCRIALAYSRRTGRLLCSYCGTSIAPPGTCPICSGHRLQPVGEGTERVEEEVGRLFPGARVMRADGDSMRKPSQAATGWKAIQDRQWDVLIGTQLVLRDYAVPMVGLVGVVHSDVSLNVPDFRAAERSYHMLCDAMALARPAKDGGRIVIQSHLPSHHAIQAVVHRDERIFAAEELSHRAALGYPPAVHLIGLYVSGRDQGLVEKAALELVDRLRASLNMPDKASLAGLGEDAVLGPVAPPGAHVRGRHRRQILVKSVRREQGVRSVQQNLELLESIYRKHVVKFDVDVDPVEMW</sequence>
<dbReference type="PANTHER" id="PTHR30580:SF0">
    <property type="entry name" value="PRIMOSOMAL PROTEIN N"/>
    <property type="match status" value="1"/>
</dbReference>
<dbReference type="RefSeq" id="WP_080886006.1">
    <property type="nucleotide sequence ID" value="NZ_LT828648.1"/>
</dbReference>
<dbReference type="OrthoDB" id="9759544at2"/>
<dbReference type="InterPro" id="IPR027417">
    <property type="entry name" value="P-loop_NTPase"/>
</dbReference>
<keyword evidence="5 15" id="KW-0378">Hydrolase</keyword>
<keyword evidence="4 11" id="KW-0547">Nucleotide-binding</keyword>
<evidence type="ECO:0000259" key="13">
    <source>
        <dbReference type="Pfam" id="PF17764"/>
    </source>
</evidence>
<dbReference type="GO" id="GO:0005524">
    <property type="term" value="F:ATP binding"/>
    <property type="evidence" value="ECO:0007669"/>
    <property type="project" value="UniProtKB-UniRule"/>
</dbReference>
<feature type="binding site" evidence="11">
    <location>
        <position position="501"/>
    </location>
    <ligand>
        <name>Zn(2+)</name>
        <dbReference type="ChEBI" id="CHEBI:29105"/>
        <label>1</label>
    </ligand>
</feature>
<comment type="subunit">
    <text evidence="11">Component of the replication restart primosome.</text>
</comment>
<dbReference type="GO" id="GO:0006270">
    <property type="term" value="P:DNA replication initiation"/>
    <property type="evidence" value="ECO:0007669"/>
    <property type="project" value="TreeGrafter"/>
</dbReference>
<dbReference type="EMBL" id="LT828648">
    <property type="protein sequence ID" value="SLM47484.1"/>
    <property type="molecule type" value="Genomic_DNA"/>
</dbReference>
<dbReference type="Proteomes" id="UP000192042">
    <property type="component" value="Chromosome I"/>
</dbReference>
<dbReference type="Pfam" id="PF18074">
    <property type="entry name" value="PriA_C"/>
    <property type="match status" value="1"/>
</dbReference>
<dbReference type="Gene3D" id="3.40.1440.60">
    <property type="entry name" value="PriA, 3(prime) DNA-binding domain"/>
    <property type="match status" value="1"/>
</dbReference>
<evidence type="ECO:0000256" key="4">
    <source>
        <dbReference type="ARBA" id="ARBA00022741"/>
    </source>
</evidence>
<evidence type="ECO:0000256" key="8">
    <source>
        <dbReference type="ARBA" id="ARBA00022840"/>
    </source>
</evidence>
<keyword evidence="9 11" id="KW-0238">DNA-binding</keyword>
<dbReference type="GO" id="GO:0006302">
    <property type="term" value="P:double-strand break repair"/>
    <property type="evidence" value="ECO:0007669"/>
    <property type="project" value="InterPro"/>
</dbReference>
<dbReference type="GO" id="GO:0003677">
    <property type="term" value="F:DNA binding"/>
    <property type="evidence" value="ECO:0007669"/>
    <property type="project" value="UniProtKB-UniRule"/>
</dbReference>
<gene>
    <name evidence="11" type="primary">priA</name>
    <name evidence="15" type="ORF">NSJP_1312</name>
</gene>
<evidence type="ECO:0000256" key="9">
    <source>
        <dbReference type="ARBA" id="ARBA00023125"/>
    </source>
</evidence>
<dbReference type="GO" id="GO:0008270">
    <property type="term" value="F:zinc ion binding"/>
    <property type="evidence" value="ECO:0007669"/>
    <property type="project" value="UniProtKB-UniRule"/>
</dbReference>
<name>A0A1W1I3B9_9BACT</name>
<keyword evidence="10" id="KW-0413">Isomerase</keyword>
<feature type="domain" description="Primosomal protein N C-terminal" evidence="14">
    <location>
        <begin position="659"/>
        <end position="762"/>
    </location>
</feature>
<comment type="caution">
    <text evidence="11">As this protein does not have any detectable helicase domains, it probably does not have helicase activity.</text>
</comment>
<evidence type="ECO:0000256" key="6">
    <source>
        <dbReference type="ARBA" id="ARBA00022806"/>
    </source>
</evidence>
<reference evidence="15 16" key="1">
    <citation type="submission" date="2017-03" db="EMBL/GenBank/DDBJ databases">
        <authorList>
            <person name="Afonso C.L."/>
            <person name="Miller P.J."/>
            <person name="Scott M.A."/>
            <person name="Spackman E."/>
            <person name="Goraichik I."/>
            <person name="Dimitrov K.M."/>
            <person name="Suarez D.L."/>
            <person name="Swayne D.E."/>
        </authorList>
    </citation>
    <scope>NUCLEOTIDE SEQUENCE [LARGE SCALE GENOMIC DNA]</scope>
    <source>
        <strain evidence="15">Genome sequencing of Nitrospira japonica strain NJ11</strain>
    </source>
</reference>
<dbReference type="Pfam" id="PF17764">
    <property type="entry name" value="PriA_3primeBD"/>
    <property type="match status" value="1"/>
</dbReference>
<organism evidence="15 16">
    <name type="scientific">Nitrospira japonica</name>
    <dbReference type="NCBI Taxonomy" id="1325564"/>
    <lineage>
        <taxon>Bacteria</taxon>
        <taxon>Pseudomonadati</taxon>
        <taxon>Nitrospirota</taxon>
        <taxon>Nitrospiria</taxon>
        <taxon>Nitrospirales</taxon>
        <taxon>Nitrospiraceae</taxon>
        <taxon>Nitrospira</taxon>
    </lineage>
</organism>
<feature type="region of interest" description="Disordered" evidence="12">
    <location>
        <begin position="201"/>
        <end position="220"/>
    </location>
</feature>
<keyword evidence="8 11" id="KW-0067">ATP-binding</keyword>
<dbReference type="STRING" id="1325564.NSJP_1312"/>
<comment type="function">
    <text evidence="11">Initiates the restart of stalled replication forks, which reloads the replicative helicase on sites other than the origin of replication. Recognizes and binds to abandoned replication forks and remodels them to uncover a helicase loading site. Promotes assembly of the primosome at these replication forks.</text>
</comment>
<dbReference type="SUPFAM" id="SSF52540">
    <property type="entry name" value="P-loop containing nucleoside triphosphate hydrolases"/>
    <property type="match status" value="1"/>
</dbReference>
<keyword evidence="1 11" id="KW-0639">Primosome</keyword>
<evidence type="ECO:0000256" key="11">
    <source>
        <dbReference type="HAMAP-Rule" id="MF_00983"/>
    </source>
</evidence>
<keyword evidence="6" id="KW-0347">Helicase</keyword>
<dbReference type="GO" id="GO:1990077">
    <property type="term" value="C:primosome complex"/>
    <property type="evidence" value="ECO:0007669"/>
    <property type="project" value="UniProtKB-UniRule"/>
</dbReference>
<feature type="binding site" evidence="11">
    <location>
        <position position="473"/>
    </location>
    <ligand>
        <name>Zn(2+)</name>
        <dbReference type="ChEBI" id="CHEBI:29105"/>
        <label>2</label>
    </ligand>
</feature>
<evidence type="ECO:0000256" key="12">
    <source>
        <dbReference type="SAM" id="MobiDB-lite"/>
    </source>
</evidence>
<dbReference type="InterPro" id="IPR005259">
    <property type="entry name" value="PriA"/>
</dbReference>
<dbReference type="KEGG" id="nja:NSJP_1312"/>
<feature type="domain" description="Primosomal protein N' 3' DNA-binding" evidence="13">
    <location>
        <begin position="19"/>
        <end position="119"/>
    </location>
</feature>
<evidence type="ECO:0000256" key="2">
    <source>
        <dbReference type="ARBA" id="ARBA00022705"/>
    </source>
</evidence>
<evidence type="ECO:0000313" key="16">
    <source>
        <dbReference type="Proteomes" id="UP000192042"/>
    </source>
</evidence>
<evidence type="ECO:0000256" key="7">
    <source>
        <dbReference type="ARBA" id="ARBA00022833"/>
    </source>
</evidence>
<feature type="binding site" evidence="11">
    <location>
        <position position="470"/>
    </location>
    <ligand>
        <name>Zn(2+)</name>
        <dbReference type="ChEBI" id="CHEBI:29105"/>
        <label>2</label>
    </ligand>
</feature>
<dbReference type="HAMAP" id="MF_00983">
    <property type="entry name" value="PriA"/>
    <property type="match status" value="1"/>
</dbReference>
<keyword evidence="3 11" id="KW-0479">Metal-binding</keyword>
<evidence type="ECO:0000313" key="15">
    <source>
        <dbReference type="EMBL" id="SLM47484.1"/>
    </source>
</evidence>
<dbReference type="InterPro" id="IPR042115">
    <property type="entry name" value="PriA_3primeBD_sf"/>
</dbReference>
<comment type="similarity">
    <text evidence="11">Belongs to the helicase family. PriA subfamily.</text>
</comment>
<protein>
    <recommendedName>
        <fullName evidence="11">Probable replication restart protein PriA</fullName>
    </recommendedName>
    <alternativeName>
        <fullName evidence="11">Putative ATP-dependent DNA helicase PriA</fullName>
    </alternativeName>
</protein>
<keyword evidence="7 11" id="KW-0862">Zinc</keyword>
<evidence type="ECO:0000256" key="1">
    <source>
        <dbReference type="ARBA" id="ARBA00022515"/>
    </source>
</evidence>